<feature type="compositionally biased region" description="Polar residues" evidence="8">
    <location>
        <begin position="368"/>
        <end position="387"/>
    </location>
</feature>
<evidence type="ECO:0000256" key="5">
    <source>
        <dbReference type="ARBA" id="ARBA00022786"/>
    </source>
</evidence>
<protein>
    <recommendedName>
        <fullName evidence="3">ubiquitinyl hydrolase 1</fullName>
        <ecNumber evidence="3">3.4.19.12</ecNumber>
    </recommendedName>
</protein>
<dbReference type="PROSITE" id="PS50235">
    <property type="entry name" value="USP_3"/>
    <property type="match status" value="1"/>
</dbReference>
<feature type="signal peptide" evidence="9">
    <location>
        <begin position="1"/>
        <end position="26"/>
    </location>
</feature>
<sequence>MSPEALLELSVLFRVIAYCLVDLVSPAPFGLGAAPQDLDQMSSSTFPSSLMDASPHHDTGHIDKDGKANTPLPKPDHFGGVFTIEDDAIVKTDKEEERHIQGTLERLRAYGVGTMTEANARYALRVTKSRGEGEAAFRLLMLLQETYEGIVKPFVPNTKLLGAINRESVTCYLDALLFAMFARLDSFEAMLYENFDDAPRKKLAGLLRLWVNLLRSGRLITTDVTRYVQEALSECGWADASRLRQQDPSEAFTFITGQLELPLLTLKMDLFHTGKEDPQDDHKFVNERLLEVAILDQPSEGNSVITLEDCLEHYFNNRIEVKRHLENQRRNTLKTANGQPAYPVEKGEHVEKVDGGLHIEVAEVAPSVSGTPLVQTPATESPSTSSKGPLDRIRPGLGRKRGDSIFSQRRLEIVGVDPDETTVESEAPAEKERKMSTKTEVLMPAWQFFKLLPWYTANMPTSDAQVAAHFSRQRPVLGICLKRYSFTNAGQATRLNTFIDIPLEIAVPNFVSDEHMQEEGPLVGNFRLLLQSVVCHRGVSVNSGHYISLCRGQASNATSQSSNTEDHRGSMGSDDLEDLWMRFDDLAKERVTYVDIREALRQETPYLLFYQVQPIDEDGTPIHDLPSYQEAVFRTHSEHTPLEKPMIIDLPATDNALERLGSDAADWAPASGRNSLDVASPGPRGRNSLQSERPRSANIDDSSLTGSVSAGSAGADPTVSVPSTPIEEKSGEEKGSGGLLNIISNTRRGSRHSKGSSASKSRPTSHHGESSTGNRFSLNMSKLTQKMSRADLVPKESTETVNPSTVVTDSEAPSGVVSSEDVDTPRQSCSAHIEDASSASRPSTSDVSEDSVTSAKTQQTVRPFGKSATGVLTKKEKAAVKRERRKGSAEDRDCVLM</sequence>
<keyword evidence="6" id="KW-0378">Hydrolase</keyword>
<dbReference type="InterPro" id="IPR038765">
    <property type="entry name" value="Papain-like_cys_pep_sf"/>
</dbReference>
<dbReference type="GO" id="GO:0006508">
    <property type="term" value="P:proteolysis"/>
    <property type="evidence" value="ECO:0007669"/>
    <property type="project" value="UniProtKB-KW"/>
</dbReference>
<dbReference type="GO" id="GO:0016579">
    <property type="term" value="P:protein deubiquitination"/>
    <property type="evidence" value="ECO:0007669"/>
    <property type="project" value="InterPro"/>
</dbReference>
<reference evidence="11 12" key="1">
    <citation type="submission" date="2015-03" db="EMBL/GenBank/DDBJ databases">
        <title>RNA-seq based gene annotation and comparative genomics of four Zymoseptoria species reveal species-specific pathogenicity related genes and transposable element activity.</title>
        <authorList>
            <person name="Grandaubert J."/>
            <person name="Bhattacharyya A."/>
            <person name="Stukenbrock E.H."/>
        </authorList>
    </citation>
    <scope>NUCLEOTIDE SEQUENCE [LARGE SCALE GENOMIC DNA]</scope>
    <source>
        <strain evidence="11 12">Zb18110</strain>
    </source>
</reference>
<dbReference type="GO" id="GO:0005829">
    <property type="term" value="C:cytosol"/>
    <property type="evidence" value="ECO:0007669"/>
    <property type="project" value="TreeGrafter"/>
</dbReference>
<dbReference type="GO" id="GO:0005634">
    <property type="term" value="C:nucleus"/>
    <property type="evidence" value="ECO:0007669"/>
    <property type="project" value="UniProtKB-SubCell"/>
</dbReference>
<comment type="caution">
    <text evidence="11">The sequence shown here is derived from an EMBL/GenBank/DDBJ whole genome shotgun (WGS) entry which is preliminary data.</text>
</comment>
<dbReference type="OrthoDB" id="6287070at2759"/>
<proteinExistence type="inferred from homology"/>
<dbReference type="PANTHER" id="PTHR24006:SF722">
    <property type="entry name" value="UBIQUITIN CARBOXYL-TERMINAL HYDROLASE 48"/>
    <property type="match status" value="1"/>
</dbReference>
<feature type="domain" description="USP" evidence="10">
    <location>
        <begin position="161"/>
        <end position="613"/>
    </location>
</feature>
<keyword evidence="4" id="KW-0645">Protease</keyword>
<feature type="compositionally biased region" description="Basic and acidic residues" evidence="8">
    <location>
        <begin position="873"/>
        <end position="897"/>
    </location>
</feature>
<keyword evidence="7" id="KW-0788">Thiol protease</keyword>
<evidence type="ECO:0000256" key="7">
    <source>
        <dbReference type="ARBA" id="ARBA00022807"/>
    </source>
</evidence>
<dbReference type="InterPro" id="IPR001394">
    <property type="entry name" value="Peptidase_C19_UCH"/>
</dbReference>
<dbReference type="SUPFAM" id="SSF54001">
    <property type="entry name" value="Cysteine proteinases"/>
    <property type="match status" value="1"/>
</dbReference>
<dbReference type="GO" id="GO:0004843">
    <property type="term" value="F:cysteine-type deubiquitinase activity"/>
    <property type="evidence" value="ECO:0007669"/>
    <property type="project" value="UniProtKB-EC"/>
</dbReference>
<evidence type="ECO:0000256" key="8">
    <source>
        <dbReference type="SAM" id="MobiDB-lite"/>
    </source>
</evidence>
<dbReference type="Proteomes" id="UP000033647">
    <property type="component" value="Unassembled WGS sequence"/>
</dbReference>
<comment type="catalytic activity">
    <reaction evidence="1">
        <text>Thiol-dependent hydrolysis of ester, thioester, amide, peptide and isopeptide bonds formed by the C-terminal Gly of ubiquitin (a 76-residue protein attached to proteins as an intracellular targeting signal).</text>
        <dbReference type="EC" id="3.4.19.12"/>
    </reaction>
</comment>
<evidence type="ECO:0000313" key="11">
    <source>
        <dbReference type="EMBL" id="KJX92287.1"/>
    </source>
</evidence>
<feature type="region of interest" description="Disordered" evidence="8">
    <location>
        <begin position="42"/>
        <end position="68"/>
    </location>
</feature>
<feature type="compositionally biased region" description="Low complexity" evidence="8">
    <location>
        <begin position="843"/>
        <end position="854"/>
    </location>
</feature>
<dbReference type="PANTHER" id="PTHR24006">
    <property type="entry name" value="UBIQUITIN CARBOXYL-TERMINAL HYDROLASE"/>
    <property type="match status" value="1"/>
</dbReference>
<evidence type="ECO:0000256" key="1">
    <source>
        <dbReference type="ARBA" id="ARBA00000707"/>
    </source>
</evidence>
<feature type="compositionally biased region" description="Polar residues" evidence="8">
    <location>
        <begin position="770"/>
        <end position="787"/>
    </location>
</feature>
<evidence type="ECO:0000259" key="10">
    <source>
        <dbReference type="PROSITE" id="PS50235"/>
    </source>
</evidence>
<feature type="compositionally biased region" description="Basic and acidic residues" evidence="8">
    <location>
        <begin position="788"/>
        <end position="798"/>
    </location>
</feature>
<evidence type="ECO:0000313" key="12">
    <source>
        <dbReference type="Proteomes" id="UP000033647"/>
    </source>
</evidence>
<name>A0A0F4G5F4_9PEZI</name>
<dbReference type="AlphaFoldDB" id="A0A0F4G5F4"/>
<keyword evidence="12" id="KW-1185">Reference proteome</keyword>
<dbReference type="Pfam" id="PF00443">
    <property type="entry name" value="UCH"/>
    <property type="match status" value="1"/>
</dbReference>
<feature type="compositionally biased region" description="Polar residues" evidence="8">
    <location>
        <begin position="699"/>
        <end position="710"/>
    </location>
</feature>
<accession>A0A0F4G5F4</accession>
<feature type="chain" id="PRO_5002468378" description="ubiquitinyl hydrolase 1" evidence="9">
    <location>
        <begin position="27"/>
        <end position="897"/>
    </location>
</feature>
<dbReference type="EC" id="3.4.19.12" evidence="3"/>
<dbReference type="InterPro" id="IPR028889">
    <property type="entry name" value="USP"/>
</dbReference>
<organism evidence="11 12">
    <name type="scientific">Zymoseptoria brevis</name>
    <dbReference type="NCBI Taxonomy" id="1047168"/>
    <lineage>
        <taxon>Eukaryota</taxon>
        <taxon>Fungi</taxon>
        <taxon>Dikarya</taxon>
        <taxon>Ascomycota</taxon>
        <taxon>Pezizomycotina</taxon>
        <taxon>Dothideomycetes</taxon>
        <taxon>Dothideomycetidae</taxon>
        <taxon>Mycosphaerellales</taxon>
        <taxon>Mycosphaerellaceae</taxon>
        <taxon>Zymoseptoria</taxon>
    </lineage>
</organism>
<evidence type="ECO:0000256" key="6">
    <source>
        <dbReference type="ARBA" id="ARBA00022801"/>
    </source>
</evidence>
<feature type="compositionally biased region" description="Basic and acidic residues" evidence="8">
    <location>
        <begin position="54"/>
        <end position="67"/>
    </location>
</feature>
<gene>
    <name evidence="11" type="ORF">TI39_contig5876g00003</name>
</gene>
<keyword evidence="9" id="KW-0732">Signal</keyword>
<evidence type="ECO:0000256" key="2">
    <source>
        <dbReference type="ARBA" id="ARBA00009085"/>
    </source>
</evidence>
<evidence type="ECO:0000256" key="4">
    <source>
        <dbReference type="ARBA" id="ARBA00022670"/>
    </source>
</evidence>
<keyword evidence="5" id="KW-0833">Ubl conjugation pathway</keyword>
<comment type="similarity">
    <text evidence="2">Belongs to the peptidase C19 family.</text>
</comment>
<feature type="compositionally biased region" description="Basic and acidic residues" evidence="8">
    <location>
        <begin position="726"/>
        <end position="735"/>
    </location>
</feature>
<evidence type="ECO:0000256" key="9">
    <source>
        <dbReference type="SAM" id="SignalP"/>
    </source>
</evidence>
<feature type="region of interest" description="Disordered" evidence="8">
    <location>
        <begin position="368"/>
        <end position="401"/>
    </location>
</feature>
<feature type="compositionally biased region" description="Polar residues" evidence="8">
    <location>
        <begin position="799"/>
        <end position="808"/>
    </location>
</feature>
<dbReference type="InterPro" id="IPR050164">
    <property type="entry name" value="Peptidase_C19"/>
</dbReference>
<feature type="region of interest" description="Disordered" evidence="8">
    <location>
        <begin position="664"/>
        <end position="897"/>
    </location>
</feature>
<dbReference type="STRING" id="1047168.A0A0F4G5F4"/>
<dbReference type="Gene3D" id="3.90.70.10">
    <property type="entry name" value="Cysteine proteinases"/>
    <property type="match status" value="2"/>
</dbReference>
<evidence type="ECO:0000256" key="3">
    <source>
        <dbReference type="ARBA" id="ARBA00012759"/>
    </source>
</evidence>
<dbReference type="EMBL" id="LAFY01005831">
    <property type="protein sequence ID" value="KJX92287.1"/>
    <property type="molecule type" value="Genomic_DNA"/>
</dbReference>